<keyword evidence="2" id="KW-1185">Reference proteome</keyword>
<evidence type="ECO:0000313" key="2">
    <source>
        <dbReference type="Proteomes" id="UP000318420"/>
    </source>
</evidence>
<proteinExistence type="predicted"/>
<reference evidence="1 2" key="1">
    <citation type="submission" date="2019-04" db="EMBL/GenBank/DDBJ databases">
        <title>Novel bacteriophages capable of disrupting biofilms from clinical strains of Aeromonas hydrophila with intrinsic antibiotic resistance.</title>
        <authorList>
            <person name="Kabwe M."/>
            <person name="Brown T.L."/>
            <person name="Speirs L."/>
            <person name="Ku H."/>
            <person name="Leach M."/>
            <person name="Chan H.T."/>
            <person name="Petrovski S."/>
            <person name="Lock P."/>
            <person name="Tucci J."/>
        </authorList>
    </citation>
    <scope>NUCLEOTIDE SEQUENCE [LARGE SCALE GENOMIC DNA]</scope>
</reference>
<gene>
    <name evidence="1" type="ORF">LAh10_10</name>
</gene>
<name>A0A514A1E1_9CAUD</name>
<dbReference type="Proteomes" id="UP000318420">
    <property type="component" value="Segment"/>
</dbReference>
<evidence type="ECO:0000313" key="1">
    <source>
        <dbReference type="EMBL" id="QDH47055.1"/>
    </source>
</evidence>
<evidence type="ECO:0008006" key="3">
    <source>
        <dbReference type="Google" id="ProtNLM"/>
    </source>
</evidence>
<accession>A0A514A1E1</accession>
<organism evidence="1 2">
    <name type="scientific">Aeromonas phage LAh10</name>
    <dbReference type="NCBI Taxonomy" id="2591025"/>
    <lineage>
        <taxon>Viruses</taxon>
        <taxon>Duplodnaviria</taxon>
        <taxon>Heunggongvirae</taxon>
        <taxon>Uroviricota</taxon>
        <taxon>Caudoviricetes</taxon>
        <taxon>Chimalliviridae</taxon>
        <taxon>Ludhianavirus</taxon>
        <taxon>Ludhianavirus LAh10</taxon>
    </lineage>
</organism>
<dbReference type="EMBL" id="MK838116">
    <property type="protein sequence ID" value="QDH47055.1"/>
    <property type="molecule type" value="Genomic_DNA"/>
</dbReference>
<protein>
    <recommendedName>
        <fullName evidence="3">Virion structural protein</fullName>
    </recommendedName>
</protein>
<sequence length="451" mass="50809">MIGIDFIRPRADFGPMGFSGLEFLDKQTDTVFRQLVTMFQTMIKQDQHGQNVLDWDNADRQEISDYLLDATGMKIIMMDGTNTVGNAAIEAGYFSPNNLINSTEVDKWLDVKHTNVAQALRTLKVDVMSGWIDTSTGKVGGDLSKIEFKLYIQSYLDMFLVQKRFAKWGANFPELLASIVLHEMGHAWTAMVYAFQTCFDSLFPIAAVRLAMNAKGEREKVTIIKEAKAALEIPENLTDKDLEVMADPEGLTLYFKKAIETRNLRRTLSLGVSARNAESFADIYAVRMGASKELVIALASLPNAVPMWVPTWFMVAAVLGSMVGSPFIVGYAGTMAVLMTLVSLAESLRPGETYDTPYRRIKAILREMVAEFQNSKHLSNNDKRRLLNQCKDMAKLIEDQKPMLEGTAVQRMVGWIFSGSDFKAQDFEHYTHEIMSHNLSLYEDFFKSDKE</sequence>